<comment type="caution">
    <text evidence="2">The sequence shown here is derived from an EMBL/GenBank/DDBJ whole genome shotgun (WGS) entry which is preliminary data.</text>
</comment>
<reference evidence="2 3" key="1">
    <citation type="submission" date="2019-12" db="EMBL/GenBank/DDBJ databases">
        <authorList>
            <person name="Alioto T."/>
            <person name="Alioto T."/>
            <person name="Gomez Garrido J."/>
        </authorList>
    </citation>
    <scope>NUCLEOTIDE SEQUENCE [LARGE SCALE GENOMIC DNA]</scope>
</reference>
<dbReference type="EMBL" id="CACTIH010000095">
    <property type="protein sequence ID" value="CAA2953604.1"/>
    <property type="molecule type" value="Genomic_DNA"/>
</dbReference>
<name>A0A8S0PQD5_OLEEU</name>
<dbReference type="Gramene" id="OE9A014500T1">
    <property type="protein sequence ID" value="OE9A014500C1"/>
    <property type="gene ID" value="OE9A014500"/>
</dbReference>
<evidence type="ECO:0000313" key="3">
    <source>
        <dbReference type="Proteomes" id="UP000594638"/>
    </source>
</evidence>
<evidence type="ECO:0000313" key="2">
    <source>
        <dbReference type="EMBL" id="CAA2953604.1"/>
    </source>
</evidence>
<evidence type="ECO:0000256" key="1">
    <source>
        <dbReference type="SAM" id="MobiDB-lite"/>
    </source>
</evidence>
<organism evidence="2 3">
    <name type="scientific">Olea europaea subsp. europaea</name>
    <dbReference type="NCBI Taxonomy" id="158383"/>
    <lineage>
        <taxon>Eukaryota</taxon>
        <taxon>Viridiplantae</taxon>
        <taxon>Streptophyta</taxon>
        <taxon>Embryophyta</taxon>
        <taxon>Tracheophyta</taxon>
        <taxon>Spermatophyta</taxon>
        <taxon>Magnoliopsida</taxon>
        <taxon>eudicotyledons</taxon>
        <taxon>Gunneridae</taxon>
        <taxon>Pentapetalae</taxon>
        <taxon>asterids</taxon>
        <taxon>lamiids</taxon>
        <taxon>Lamiales</taxon>
        <taxon>Oleaceae</taxon>
        <taxon>Oleeae</taxon>
        <taxon>Olea</taxon>
    </lineage>
</organism>
<feature type="compositionally biased region" description="Acidic residues" evidence="1">
    <location>
        <begin position="36"/>
        <end position="46"/>
    </location>
</feature>
<feature type="compositionally biased region" description="Low complexity" evidence="1">
    <location>
        <begin position="183"/>
        <end position="202"/>
    </location>
</feature>
<feature type="region of interest" description="Disordered" evidence="1">
    <location>
        <begin position="99"/>
        <end position="141"/>
    </location>
</feature>
<dbReference type="Pfam" id="PF06910">
    <property type="entry name" value="MEA1"/>
    <property type="match status" value="1"/>
</dbReference>
<dbReference type="PANTHER" id="PTHR37175">
    <property type="entry name" value="BNAA08G28800D PROTEIN"/>
    <property type="match status" value="1"/>
</dbReference>
<keyword evidence="3" id="KW-1185">Reference proteome</keyword>
<accession>A0A8S0PQD5</accession>
<dbReference type="AlphaFoldDB" id="A0A8S0PQD5"/>
<feature type="region of interest" description="Disordered" evidence="1">
    <location>
        <begin position="177"/>
        <end position="202"/>
    </location>
</feature>
<feature type="compositionally biased region" description="Acidic residues" evidence="1">
    <location>
        <begin position="58"/>
        <end position="73"/>
    </location>
</feature>
<protein>
    <submittedName>
        <fullName evidence="2">Uncharacterized protein</fullName>
    </submittedName>
</protein>
<dbReference type="OrthoDB" id="1933769at2759"/>
<dbReference type="PANTHER" id="PTHR37175:SF1">
    <property type="entry name" value="CONSTANS-LIKE PROTEIN-RELATED"/>
    <property type="match status" value="1"/>
</dbReference>
<sequence length="202" mass="22434">MVKHVLNLKGDPRRQAKMNGMDNSAMGFVQDKAGDSDSDTNSDEAFDYYQPISTVTAGDDDGALSDQNSDDDEVNNHYSNFHPLSNGYASGHCMGNGFSSLDLSDEDEEEERSRETSESERAIERAFREDERRRQAPLTSENASRVMEAMRGVSFGGFTPDWAGRIPEDRWIDQLRRLRQSPSTGTGTGTDTDTASSTMRVE</sequence>
<feature type="compositionally biased region" description="Basic and acidic residues" evidence="1">
    <location>
        <begin position="111"/>
        <end position="134"/>
    </location>
</feature>
<gene>
    <name evidence="2" type="ORF">OLEA9_A014500</name>
</gene>
<feature type="region of interest" description="Disordered" evidence="1">
    <location>
        <begin position="1"/>
        <end position="81"/>
    </location>
</feature>
<proteinExistence type="predicted"/>
<dbReference type="Proteomes" id="UP000594638">
    <property type="component" value="Unassembled WGS sequence"/>
</dbReference>